<organism evidence="7 8">
    <name type="scientific">Enterocloster lavalensis</name>
    <dbReference type="NCBI Taxonomy" id="460384"/>
    <lineage>
        <taxon>Bacteria</taxon>
        <taxon>Bacillati</taxon>
        <taxon>Bacillota</taxon>
        <taxon>Clostridia</taxon>
        <taxon>Lachnospirales</taxon>
        <taxon>Lachnospiraceae</taxon>
        <taxon>Enterocloster</taxon>
    </lineage>
</organism>
<keyword evidence="4" id="KW-0804">Transcription</keyword>
<dbReference type="Pfam" id="PF13977">
    <property type="entry name" value="TetR_C_6"/>
    <property type="match status" value="1"/>
</dbReference>
<dbReference type="PROSITE" id="PS50977">
    <property type="entry name" value="HTH_TETR_2"/>
    <property type="match status" value="1"/>
</dbReference>
<keyword evidence="8" id="KW-1185">Reference proteome</keyword>
<evidence type="ECO:0000313" key="8">
    <source>
        <dbReference type="Proteomes" id="UP000198508"/>
    </source>
</evidence>
<evidence type="ECO:0000256" key="5">
    <source>
        <dbReference type="PROSITE-ProRule" id="PRU00335"/>
    </source>
</evidence>
<evidence type="ECO:0000256" key="3">
    <source>
        <dbReference type="ARBA" id="ARBA00023125"/>
    </source>
</evidence>
<gene>
    <name evidence="7" type="ORF">SAMN05216313_105209</name>
</gene>
<dbReference type="AlphaFoldDB" id="A0A1I0E2R9"/>
<dbReference type="SUPFAM" id="SSF48498">
    <property type="entry name" value="Tetracyclin repressor-like, C-terminal domain"/>
    <property type="match status" value="1"/>
</dbReference>
<dbReference type="InterPro" id="IPR001647">
    <property type="entry name" value="HTH_TetR"/>
</dbReference>
<dbReference type="GO" id="GO:0003700">
    <property type="term" value="F:DNA-binding transcription factor activity"/>
    <property type="evidence" value="ECO:0007669"/>
    <property type="project" value="TreeGrafter"/>
</dbReference>
<protein>
    <submittedName>
        <fullName evidence="7">Transcriptional regulator, TetR family</fullName>
    </submittedName>
</protein>
<evidence type="ECO:0000313" key="7">
    <source>
        <dbReference type="EMBL" id="SET38920.1"/>
    </source>
</evidence>
<evidence type="ECO:0000256" key="2">
    <source>
        <dbReference type="ARBA" id="ARBA00023015"/>
    </source>
</evidence>
<dbReference type="SUPFAM" id="SSF46689">
    <property type="entry name" value="Homeodomain-like"/>
    <property type="match status" value="1"/>
</dbReference>
<dbReference type="InterPro" id="IPR036271">
    <property type="entry name" value="Tet_transcr_reg_TetR-rel_C_sf"/>
</dbReference>
<dbReference type="PANTHER" id="PTHR30055">
    <property type="entry name" value="HTH-TYPE TRANSCRIPTIONAL REGULATOR RUTR"/>
    <property type="match status" value="1"/>
</dbReference>
<evidence type="ECO:0000256" key="1">
    <source>
        <dbReference type="ARBA" id="ARBA00022491"/>
    </source>
</evidence>
<dbReference type="Proteomes" id="UP000198508">
    <property type="component" value="Unassembled WGS sequence"/>
</dbReference>
<proteinExistence type="predicted"/>
<dbReference type="Gene3D" id="1.10.357.10">
    <property type="entry name" value="Tetracycline Repressor, domain 2"/>
    <property type="match status" value="1"/>
</dbReference>
<dbReference type="EMBL" id="FOIM01000005">
    <property type="protein sequence ID" value="SET38920.1"/>
    <property type="molecule type" value="Genomic_DNA"/>
</dbReference>
<keyword evidence="3 5" id="KW-0238">DNA-binding</keyword>
<keyword evidence="2" id="KW-0805">Transcription regulation</keyword>
<dbReference type="RefSeq" id="WP_242956289.1">
    <property type="nucleotide sequence ID" value="NZ_FOIM01000005.1"/>
</dbReference>
<dbReference type="PRINTS" id="PR00455">
    <property type="entry name" value="HTHTETR"/>
</dbReference>
<evidence type="ECO:0000256" key="4">
    <source>
        <dbReference type="ARBA" id="ARBA00023163"/>
    </source>
</evidence>
<keyword evidence="1" id="KW-0678">Repressor</keyword>
<feature type="domain" description="HTH tetR-type" evidence="6">
    <location>
        <begin position="9"/>
        <end position="69"/>
    </location>
</feature>
<dbReference type="GO" id="GO:0000976">
    <property type="term" value="F:transcription cis-regulatory region binding"/>
    <property type="evidence" value="ECO:0007669"/>
    <property type="project" value="TreeGrafter"/>
</dbReference>
<accession>A0A1I0E2R9</accession>
<dbReference type="InterPro" id="IPR050109">
    <property type="entry name" value="HTH-type_TetR-like_transc_reg"/>
</dbReference>
<sequence length="203" mass="23690">MDQVSCKEEPTKEVILEAALDVIEDRAISGTRLRLIAERANLFQSNIHYYFRSKRELLLAVQKKVLNRCIEIRSALEQEAEDTLDAQLNVFIRQKIEFIRNLRKYDYAEIDFWVQARSDEDIRREFKRSFQNWRSDIKDILRPHAPGAKEKELELCAAMFVSLLEGATLQYLIDSEAFDLDNYFDAARDAVKARLALICNPSI</sequence>
<reference evidence="8" key="1">
    <citation type="submission" date="2016-10" db="EMBL/GenBank/DDBJ databases">
        <authorList>
            <person name="Varghese N."/>
            <person name="Submissions S."/>
        </authorList>
    </citation>
    <scope>NUCLEOTIDE SEQUENCE [LARGE SCALE GENOMIC DNA]</scope>
    <source>
        <strain evidence="8">NLAE-zl-G277</strain>
    </source>
</reference>
<dbReference type="Pfam" id="PF00440">
    <property type="entry name" value="TetR_N"/>
    <property type="match status" value="1"/>
</dbReference>
<evidence type="ECO:0000259" key="6">
    <source>
        <dbReference type="PROSITE" id="PS50977"/>
    </source>
</evidence>
<dbReference type="InterPro" id="IPR009057">
    <property type="entry name" value="Homeodomain-like_sf"/>
</dbReference>
<feature type="DNA-binding region" description="H-T-H motif" evidence="5">
    <location>
        <begin position="32"/>
        <end position="51"/>
    </location>
</feature>
<name>A0A1I0E2R9_9FIRM</name>
<dbReference type="PANTHER" id="PTHR30055:SF234">
    <property type="entry name" value="HTH-TYPE TRANSCRIPTIONAL REGULATOR BETI"/>
    <property type="match status" value="1"/>
</dbReference>
<dbReference type="STRING" id="460384.SAMN05216313_105209"/>
<dbReference type="InterPro" id="IPR039538">
    <property type="entry name" value="BetI_C"/>
</dbReference>